<dbReference type="NCBIfam" id="TIGR01630">
    <property type="entry name" value="psiM2_ORF9"/>
    <property type="match status" value="1"/>
</dbReference>
<reference evidence="1" key="1">
    <citation type="journal article" date="2014" name="Front. Microbiol.">
        <title>High frequency of phylogenetically diverse reductive dehalogenase-homologous genes in deep subseafloor sedimentary metagenomes.</title>
        <authorList>
            <person name="Kawai M."/>
            <person name="Futagami T."/>
            <person name="Toyoda A."/>
            <person name="Takaki Y."/>
            <person name="Nishi S."/>
            <person name="Hori S."/>
            <person name="Arai W."/>
            <person name="Tsubouchi T."/>
            <person name="Morono Y."/>
            <person name="Uchiyama I."/>
            <person name="Ito T."/>
            <person name="Fujiyama A."/>
            <person name="Inagaki F."/>
            <person name="Takami H."/>
        </authorList>
    </citation>
    <scope>NUCLEOTIDE SEQUENCE</scope>
    <source>
        <strain evidence="1">Expedition CK06-06</strain>
    </source>
</reference>
<feature type="non-terminal residue" evidence="1">
    <location>
        <position position="1"/>
    </location>
</feature>
<sequence length="180" mass="21151">RKWFKYCNMSEVPEKIRIIQICDLAISKQETAHYFVESTFGLDMRKGDIYMLDMDRARYSWDEQKKAIRRNNDKWRSKRGQIRIYIEGNQYQIVLAQEMDKHIDLSITPFQTVQDKVTALRGISPKFENGKFFFVNSCPELDVIEDELCSFPDGDYDDICDTISGIQKVTSERRPSARAI</sequence>
<gene>
    <name evidence="1" type="ORF">S03H2_51678</name>
</gene>
<name>X1GXV8_9ZZZZ</name>
<dbReference type="AlphaFoldDB" id="X1GXV8"/>
<dbReference type="EMBL" id="BARU01032800">
    <property type="protein sequence ID" value="GAH61972.1"/>
    <property type="molecule type" value="Genomic_DNA"/>
</dbReference>
<evidence type="ECO:0000313" key="1">
    <source>
        <dbReference type="EMBL" id="GAH61972.1"/>
    </source>
</evidence>
<proteinExistence type="predicted"/>
<protein>
    <recommendedName>
        <fullName evidence="2">Terminase large subunit gp17-like C-terminal domain-containing protein</fullName>
    </recommendedName>
</protein>
<dbReference type="InterPro" id="IPR006517">
    <property type="entry name" value="Phage_terminase_lsu-like_C"/>
</dbReference>
<comment type="caution">
    <text evidence="1">The sequence shown here is derived from an EMBL/GenBank/DDBJ whole genome shotgun (WGS) entry which is preliminary data.</text>
</comment>
<evidence type="ECO:0008006" key="2">
    <source>
        <dbReference type="Google" id="ProtNLM"/>
    </source>
</evidence>
<organism evidence="1">
    <name type="scientific">marine sediment metagenome</name>
    <dbReference type="NCBI Taxonomy" id="412755"/>
    <lineage>
        <taxon>unclassified sequences</taxon>
        <taxon>metagenomes</taxon>
        <taxon>ecological metagenomes</taxon>
    </lineage>
</organism>
<accession>X1GXV8</accession>